<organism evidence="1 2">
    <name type="scientific">Mesonia oceanica</name>
    <dbReference type="NCBI Taxonomy" id="2687242"/>
    <lineage>
        <taxon>Bacteria</taxon>
        <taxon>Pseudomonadati</taxon>
        <taxon>Bacteroidota</taxon>
        <taxon>Flavobacteriia</taxon>
        <taxon>Flavobacteriales</taxon>
        <taxon>Flavobacteriaceae</taxon>
        <taxon>Mesonia</taxon>
    </lineage>
</organism>
<protein>
    <submittedName>
        <fullName evidence="1">Uncharacterized protein</fullName>
    </submittedName>
</protein>
<dbReference type="Proteomes" id="UP000356253">
    <property type="component" value="Unassembled WGS sequence"/>
</dbReference>
<dbReference type="EMBL" id="CABVMM010000010">
    <property type="protein sequence ID" value="VVV01416.1"/>
    <property type="molecule type" value="Genomic_DNA"/>
</dbReference>
<sequence>MKKIIIPLLASSALIFTSCKEEKKETEKKEIEPIEEVQAQETWKKPATNAKTYAELSIRKGDDWEPKKFGGGEFINVESLQLPEGHSDHAYYIRYEGPGWENSQVGYRFYLDWRNAIDIWGKKTDTIVLPYVGQDNYEDYHHDSPWGQDILKAGKSLGLGGYGRYVQDSVAHFRNVEKTLASVENSENSSAVTLDYEGWKTGDTTIDLEAKFSIYPSDRFSKITLSPSQEIEGLCTGIVKFDDVPLIEKKSENGEWGYIATYGTQTLVSDEDQLGMAIFYKTSEVEKTQEGPYDHLVIFKPTTQKVTYYILAAWEQEKNGITTKESFLKDLDTKLDSLQQNGKLE</sequence>
<keyword evidence="2" id="KW-1185">Reference proteome</keyword>
<name>A0AC61YAE9_9FLAO</name>
<accession>A0AC61YAE9</accession>
<gene>
    <name evidence="1" type="ORF">FVB9532_02708</name>
</gene>
<proteinExistence type="predicted"/>
<evidence type="ECO:0000313" key="2">
    <source>
        <dbReference type="Proteomes" id="UP000356253"/>
    </source>
</evidence>
<evidence type="ECO:0000313" key="1">
    <source>
        <dbReference type="EMBL" id="VVV01416.1"/>
    </source>
</evidence>
<reference evidence="1" key="1">
    <citation type="submission" date="2019-09" db="EMBL/GenBank/DDBJ databases">
        <authorList>
            <person name="Rodrigo-Torres L."/>
            <person name="Arahal R. D."/>
            <person name="Lucena T."/>
        </authorList>
    </citation>
    <scope>NUCLEOTIDE SEQUENCE</scope>
    <source>
        <strain evidence="1">ISS653</strain>
    </source>
</reference>
<comment type="caution">
    <text evidence="1">The sequence shown here is derived from an EMBL/GenBank/DDBJ whole genome shotgun (WGS) entry which is preliminary data.</text>
</comment>